<gene>
    <name evidence="1" type="ORF">EVAR_36376_1</name>
</gene>
<evidence type="ECO:0000313" key="2">
    <source>
        <dbReference type="Proteomes" id="UP000299102"/>
    </source>
</evidence>
<dbReference type="Proteomes" id="UP000299102">
    <property type="component" value="Unassembled WGS sequence"/>
</dbReference>
<accession>A0A4C1W8C1</accession>
<sequence length="163" mass="18383">MSGRQRETDSYERKRLAVYSFSLYDCIPFCPPDMLLNIDFILIEVYCSFKDRLVLHGRRLKRNNFKSTERRGRGPRTALGDYTTRATGAALWARPSPINVSPLARACYGAAAMAHRGRGRGARSSLCDLQLTYEWQLTRINALARLGDCRRGRGADTPLRPGA</sequence>
<name>A0A4C1W8C1_EUMVA</name>
<reference evidence="1 2" key="1">
    <citation type="journal article" date="2019" name="Commun. Biol.">
        <title>The bagworm genome reveals a unique fibroin gene that provides high tensile strength.</title>
        <authorList>
            <person name="Kono N."/>
            <person name="Nakamura H."/>
            <person name="Ohtoshi R."/>
            <person name="Tomita M."/>
            <person name="Numata K."/>
            <person name="Arakawa K."/>
        </authorList>
    </citation>
    <scope>NUCLEOTIDE SEQUENCE [LARGE SCALE GENOMIC DNA]</scope>
</reference>
<dbReference type="EMBL" id="BGZK01000482">
    <property type="protein sequence ID" value="GBP46395.1"/>
    <property type="molecule type" value="Genomic_DNA"/>
</dbReference>
<proteinExistence type="predicted"/>
<keyword evidence="2" id="KW-1185">Reference proteome</keyword>
<comment type="caution">
    <text evidence="1">The sequence shown here is derived from an EMBL/GenBank/DDBJ whole genome shotgun (WGS) entry which is preliminary data.</text>
</comment>
<protein>
    <submittedName>
        <fullName evidence="1">Uncharacterized protein</fullName>
    </submittedName>
</protein>
<organism evidence="1 2">
    <name type="scientific">Eumeta variegata</name>
    <name type="common">Bagworm moth</name>
    <name type="synonym">Eumeta japonica</name>
    <dbReference type="NCBI Taxonomy" id="151549"/>
    <lineage>
        <taxon>Eukaryota</taxon>
        <taxon>Metazoa</taxon>
        <taxon>Ecdysozoa</taxon>
        <taxon>Arthropoda</taxon>
        <taxon>Hexapoda</taxon>
        <taxon>Insecta</taxon>
        <taxon>Pterygota</taxon>
        <taxon>Neoptera</taxon>
        <taxon>Endopterygota</taxon>
        <taxon>Lepidoptera</taxon>
        <taxon>Glossata</taxon>
        <taxon>Ditrysia</taxon>
        <taxon>Tineoidea</taxon>
        <taxon>Psychidae</taxon>
        <taxon>Oiketicinae</taxon>
        <taxon>Eumeta</taxon>
    </lineage>
</organism>
<dbReference type="AlphaFoldDB" id="A0A4C1W8C1"/>
<evidence type="ECO:0000313" key="1">
    <source>
        <dbReference type="EMBL" id="GBP46395.1"/>
    </source>
</evidence>